<evidence type="ECO:0000313" key="3">
    <source>
        <dbReference type="Proteomes" id="UP000437638"/>
    </source>
</evidence>
<name>A0A7X3GY95_9GAMM</name>
<dbReference type="AlphaFoldDB" id="A0A7X3GY95"/>
<evidence type="ECO:0000313" key="2">
    <source>
        <dbReference type="EMBL" id="MWJ27112.1"/>
    </source>
</evidence>
<comment type="caution">
    <text evidence="2">The sequence shown here is derived from an EMBL/GenBank/DDBJ whole genome shotgun (WGS) entry which is preliminary data.</text>
</comment>
<dbReference type="InterPro" id="IPR014710">
    <property type="entry name" value="RmlC-like_jellyroll"/>
</dbReference>
<dbReference type="SUPFAM" id="SSF51182">
    <property type="entry name" value="RmlC-like cupins"/>
    <property type="match status" value="1"/>
</dbReference>
<protein>
    <recommendedName>
        <fullName evidence="1">Pirin C-terminal domain-containing protein</fullName>
    </recommendedName>
</protein>
<dbReference type="Pfam" id="PF05726">
    <property type="entry name" value="Pirin_C"/>
    <property type="match status" value="1"/>
</dbReference>
<dbReference type="InterPro" id="IPR008778">
    <property type="entry name" value="Pirin_C_dom"/>
</dbReference>
<sequence>MLSGEPHHEPIAHYGPFVMNEQHELEQALQDYRNGSFGAFL</sequence>
<organism evidence="2 3">
    <name type="scientific">Vreelandella zhuhanensis</name>
    <dbReference type="NCBI Taxonomy" id="2684210"/>
    <lineage>
        <taxon>Bacteria</taxon>
        <taxon>Pseudomonadati</taxon>
        <taxon>Pseudomonadota</taxon>
        <taxon>Gammaproteobacteria</taxon>
        <taxon>Oceanospirillales</taxon>
        <taxon>Halomonadaceae</taxon>
        <taxon>Vreelandella</taxon>
    </lineage>
</organism>
<dbReference type="EMBL" id="WTKP01000002">
    <property type="protein sequence ID" value="MWJ27112.1"/>
    <property type="molecule type" value="Genomic_DNA"/>
</dbReference>
<feature type="domain" description="Pirin C-terminal" evidence="1">
    <location>
        <begin position="1"/>
        <end position="38"/>
    </location>
</feature>
<proteinExistence type="predicted"/>
<accession>A0A7X3GY95</accession>
<evidence type="ECO:0000259" key="1">
    <source>
        <dbReference type="Pfam" id="PF05726"/>
    </source>
</evidence>
<gene>
    <name evidence="2" type="ORF">GPM19_02645</name>
</gene>
<dbReference type="Gene3D" id="2.60.120.10">
    <property type="entry name" value="Jelly Rolls"/>
    <property type="match status" value="1"/>
</dbReference>
<reference evidence="2 3" key="1">
    <citation type="submission" date="2019-12" db="EMBL/GenBank/DDBJ databases">
        <title>Halomonas rutogse sp. nov. isolated from two lakes on Tibetan Plateau.</title>
        <authorList>
            <person name="Gao P."/>
        </authorList>
    </citation>
    <scope>NUCLEOTIDE SEQUENCE [LARGE SCALE GENOMIC DNA]</scope>
    <source>
        <strain evidence="2 3">ZH2S</strain>
    </source>
</reference>
<keyword evidence="3" id="KW-1185">Reference proteome</keyword>
<dbReference type="InterPro" id="IPR011051">
    <property type="entry name" value="RmlC_Cupin_sf"/>
</dbReference>
<dbReference type="Proteomes" id="UP000437638">
    <property type="component" value="Unassembled WGS sequence"/>
</dbReference>